<reference evidence="1" key="1">
    <citation type="journal article" date="2014" name="Front. Microbiol.">
        <title>High frequency of phylogenetically diverse reductive dehalogenase-homologous genes in deep subseafloor sedimentary metagenomes.</title>
        <authorList>
            <person name="Kawai M."/>
            <person name="Futagami T."/>
            <person name="Toyoda A."/>
            <person name="Takaki Y."/>
            <person name="Nishi S."/>
            <person name="Hori S."/>
            <person name="Arai W."/>
            <person name="Tsubouchi T."/>
            <person name="Morono Y."/>
            <person name="Uchiyama I."/>
            <person name="Ito T."/>
            <person name="Fujiyama A."/>
            <person name="Inagaki F."/>
            <person name="Takami H."/>
        </authorList>
    </citation>
    <scope>NUCLEOTIDE SEQUENCE</scope>
    <source>
        <strain evidence="1">Expedition CK06-06</strain>
    </source>
</reference>
<organism evidence="1">
    <name type="scientific">marine sediment metagenome</name>
    <dbReference type="NCBI Taxonomy" id="412755"/>
    <lineage>
        <taxon>unclassified sequences</taxon>
        <taxon>metagenomes</taxon>
        <taxon>ecological metagenomes</taxon>
    </lineage>
</organism>
<dbReference type="AlphaFoldDB" id="X1BIJ9"/>
<accession>X1BIJ9</accession>
<name>X1BIJ9_9ZZZZ</name>
<dbReference type="EMBL" id="BART01006949">
    <property type="protein sequence ID" value="GAG71881.1"/>
    <property type="molecule type" value="Genomic_DNA"/>
</dbReference>
<sequence length="243" mass="29183">MIVGRKSERQIPIDFLRLLYNKSLYLSIIVLVNGHGQIGKSTVIHYLANRLKQIQKGIPFKKATWNEWDWKRFNSQDPRQFVQLWDENENEVLALEEAGEQMNYLEWYGIMSRVFSSTTNTQGLKKNICFLVTPRSKDITKHNRENVDFRVWVRRRDDIRRTAGVRPRYVRIDYLKDKYRLGWIRDYNIKYSKRSLREAKRFTDHLKTYKSKISAKNKEMVGIYNPHSPISDRNKPEWINKLL</sequence>
<dbReference type="InterPro" id="IPR027417">
    <property type="entry name" value="P-loop_NTPase"/>
</dbReference>
<gene>
    <name evidence="1" type="ORF">S01H4_15854</name>
</gene>
<proteinExistence type="predicted"/>
<dbReference type="SUPFAM" id="SSF52540">
    <property type="entry name" value="P-loop containing nucleoside triphosphate hydrolases"/>
    <property type="match status" value="1"/>
</dbReference>
<evidence type="ECO:0000313" key="1">
    <source>
        <dbReference type="EMBL" id="GAG71881.1"/>
    </source>
</evidence>
<comment type="caution">
    <text evidence="1">The sequence shown here is derived from an EMBL/GenBank/DDBJ whole genome shotgun (WGS) entry which is preliminary data.</text>
</comment>
<protein>
    <submittedName>
        <fullName evidence="1">Uncharacterized protein</fullName>
    </submittedName>
</protein>